<evidence type="ECO:0000256" key="2">
    <source>
        <dbReference type="ARBA" id="ARBA00023026"/>
    </source>
</evidence>
<feature type="domain" description="LysM" evidence="5">
    <location>
        <begin position="88"/>
        <end position="134"/>
    </location>
</feature>
<dbReference type="Pfam" id="PF01476">
    <property type="entry name" value="LysM"/>
    <property type="match status" value="2"/>
</dbReference>
<sequence length="221" mass="22897">MWVTPQFTRFKILIVPSILFLLAVAAADCTRSYTIQDGDYCDKISQAQNVSTYQLAVVNSDSVDTSCSNLQPGASLCLAQNAEEDCRTTYTVVLGDTCDSVAASNGLNSTILYLNNPQINEACSNIYTGEVLCTSKTVQVAPIPAKGVSIAAPGSSTTLLIPSSTKAATPATTAAPAAATTAAPAVATTAAADGSDDDDCDDDSNADDDDDDDDLPFCDEL</sequence>
<evidence type="ECO:0000256" key="4">
    <source>
        <dbReference type="SAM" id="SignalP"/>
    </source>
</evidence>
<evidence type="ECO:0000256" key="3">
    <source>
        <dbReference type="SAM" id="MobiDB-lite"/>
    </source>
</evidence>
<feature type="compositionally biased region" description="Acidic residues" evidence="3">
    <location>
        <begin position="194"/>
        <end position="221"/>
    </location>
</feature>
<organism evidence="6 7">
    <name type="scientific">Psilocybe cyanescens</name>
    <dbReference type="NCBI Taxonomy" id="93625"/>
    <lineage>
        <taxon>Eukaryota</taxon>
        <taxon>Fungi</taxon>
        <taxon>Dikarya</taxon>
        <taxon>Basidiomycota</taxon>
        <taxon>Agaricomycotina</taxon>
        <taxon>Agaricomycetes</taxon>
        <taxon>Agaricomycetidae</taxon>
        <taxon>Agaricales</taxon>
        <taxon>Agaricineae</taxon>
        <taxon>Strophariaceae</taxon>
        <taxon>Psilocybe</taxon>
    </lineage>
</organism>
<dbReference type="AlphaFoldDB" id="A0A409XGD1"/>
<dbReference type="SMART" id="SM00257">
    <property type="entry name" value="LysM"/>
    <property type="match status" value="2"/>
</dbReference>
<comment type="caution">
    <text evidence="6">The sequence shown here is derived from an EMBL/GenBank/DDBJ whole genome shotgun (WGS) entry which is preliminary data.</text>
</comment>
<evidence type="ECO:0000313" key="6">
    <source>
        <dbReference type="EMBL" id="PPQ89824.1"/>
    </source>
</evidence>
<dbReference type="InParanoid" id="A0A409XGD1"/>
<protein>
    <recommendedName>
        <fullName evidence="5">LysM domain-containing protein</fullName>
    </recommendedName>
</protein>
<dbReference type="EMBL" id="NHYD01001815">
    <property type="protein sequence ID" value="PPQ89824.1"/>
    <property type="molecule type" value="Genomic_DNA"/>
</dbReference>
<evidence type="ECO:0000256" key="1">
    <source>
        <dbReference type="ARBA" id="ARBA00022669"/>
    </source>
</evidence>
<gene>
    <name evidence="6" type="ORF">CVT25_007525</name>
</gene>
<feature type="compositionally biased region" description="Low complexity" evidence="3">
    <location>
        <begin position="175"/>
        <end position="193"/>
    </location>
</feature>
<feature type="chain" id="PRO_5019462173" description="LysM domain-containing protein" evidence="4">
    <location>
        <begin position="28"/>
        <end position="221"/>
    </location>
</feature>
<evidence type="ECO:0000259" key="5">
    <source>
        <dbReference type="PROSITE" id="PS51782"/>
    </source>
</evidence>
<dbReference type="PANTHER" id="PTHR34997:SF1">
    <property type="entry name" value="PEPTIDOGLYCAN-BINDING LYSIN DOMAIN"/>
    <property type="match status" value="1"/>
</dbReference>
<dbReference type="Proteomes" id="UP000283269">
    <property type="component" value="Unassembled WGS sequence"/>
</dbReference>
<name>A0A409XGD1_PSICY</name>
<keyword evidence="4" id="KW-0732">Signal</keyword>
<dbReference type="PANTHER" id="PTHR34997">
    <property type="entry name" value="AM15"/>
    <property type="match status" value="1"/>
</dbReference>
<dbReference type="InterPro" id="IPR018392">
    <property type="entry name" value="LysM"/>
</dbReference>
<keyword evidence="7" id="KW-1185">Reference proteome</keyword>
<keyword evidence="1" id="KW-0147">Chitin-binding</keyword>
<feature type="region of interest" description="Disordered" evidence="3">
    <location>
        <begin position="175"/>
        <end position="221"/>
    </location>
</feature>
<dbReference type="STRING" id="93625.A0A409XGD1"/>
<dbReference type="SUPFAM" id="SSF54106">
    <property type="entry name" value="LysM domain"/>
    <property type="match status" value="2"/>
</dbReference>
<dbReference type="PROSITE" id="PS51782">
    <property type="entry name" value="LYSM"/>
    <property type="match status" value="2"/>
</dbReference>
<evidence type="ECO:0000313" key="7">
    <source>
        <dbReference type="Proteomes" id="UP000283269"/>
    </source>
</evidence>
<accession>A0A409XGD1</accession>
<reference evidence="6 7" key="1">
    <citation type="journal article" date="2018" name="Evol. Lett.">
        <title>Horizontal gene cluster transfer increased hallucinogenic mushroom diversity.</title>
        <authorList>
            <person name="Reynolds H.T."/>
            <person name="Vijayakumar V."/>
            <person name="Gluck-Thaler E."/>
            <person name="Korotkin H.B."/>
            <person name="Matheny P.B."/>
            <person name="Slot J.C."/>
        </authorList>
    </citation>
    <scope>NUCLEOTIDE SEQUENCE [LARGE SCALE GENOMIC DNA]</scope>
    <source>
        <strain evidence="6 7">2631</strain>
    </source>
</reference>
<dbReference type="OrthoDB" id="5985073at2759"/>
<dbReference type="Gene3D" id="3.10.350.10">
    <property type="entry name" value="LysM domain"/>
    <property type="match status" value="2"/>
</dbReference>
<dbReference type="GO" id="GO:0008061">
    <property type="term" value="F:chitin binding"/>
    <property type="evidence" value="ECO:0007669"/>
    <property type="project" value="UniProtKB-KW"/>
</dbReference>
<dbReference type="CDD" id="cd00118">
    <property type="entry name" value="LysM"/>
    <property type="match status" value="1"/>
</dbReference>
<dbReference type="InterPro" id="IPR036779">
    <property type="entry name" value="LysM_dom_sf"/>
</dbReference>
<keyword evidence="2" id="KW-0843">Virulence</keyword>
<feature type="signal peptide" evidence="4">
    <location>
        <begin position="1"/>
        <end position="27"/>
    </location>
</feature>
<dbReference type="InterPro" id="IPR052210">
    <property type="entry name" value="LysM1-like"/>
</dbReference>
<feature type="domain" description="LysM" evidence="5">
    <location>
        <begin position="31"/>
        <end position="78"/>
    </location>
</feature>
<proteinExistence type="predicted"/>